<evidence type="ECO:0000313" key="3">
    <source>
        <dbReference type="Proteomes" id="UP000184192"/>
    </source>
</evidence>
<protein>
    <submittedName>
        <fullName evidence="2">VirE N-terminal domain-containing protein</fullName>
    </submittedName>
</protein>
<evidence type="ECO:0000313" key="2">
    <source>
        <dbReference type="EMBL" id="SHJ61589.1"/>
    </source>
</evidence>
<dbReference type="InterPro" id="IPR014907">
    <property type="entry name" value="BT4734-like_N"/>
</dbReference>
<dbReference type="EMBL" id="FQZN01000040">
    <property type="protein sequence ID" value="SHJ61589.1"/>
    <property type="molecule type" value="Genomic_DNA"/>
</dbReference>
<dbReference type="Pfam" id="PF08800">
    <property type="entry name" value="BT4734-like_N"/>
    <property type="match status" value="1"/>
</dbReference>
<proteinExistence type="predicted"/>
<dbReference type="Pfam" id="PF13148">
    <property type="entry name" value="DUF3987"/>
    <property type="match status" value="1"/>
</dbReference>
<dbReference type="eggNOG" id="COG5545">
    <property type="taxonomic scope" value="Bacteria"/>
</dbReference>
<sequence>MKDTDQKTISDPALPGFVSEFPGVRSKTSRTITIREFIDTVRSDRYRQRVLEYRRLKSLPGHEAEAQAIKEKMPCIVPAGVCPNGHAVKDLSAHSGLLCIDLDHTDRRTQEVFALACALPFTCASIVSISGEGIKVLVRVHTEDVRQDYARLYAAVGNAVSTHVGHPYDEKCKILTQPCFYSYHPGAYYNAEAVAFEMPDVVPASAFQSSSVPASASSASAVPVVENRKISLSVAEAIPSAVCGSVPTSARGFILRLLDDFERNNPFRRGNRNDLALKLGRVAGSKGFSPDELEKLISLFSGRYASGDFTAEDIRQRVVAGYQFVEGLPKAQKEPDRGQKGVRVTYNPVYASNEEETPEAVLEKNDELRADAPYIPDTVFASLPDFLTRCCRYTSDKRERDMALLGCLNSCSAIFPYVSFLYKKSLYSPHFFLASVASAGAGKGIMAFTAILLDPTQEYYDQIRHANKKAYEQALLGWDAEQQQARREKRLPDINLKPEEPKAQYLKISATTSKSRLIEHLATAGEVGCCMATTEINTMVSSLGQDCGKYEDILCKAAHHEEVSSSYKVDGDPIVVKHPHLALNIAGTQEQFSIFFRSLEVGLFSRFAFYTRQQSQKWESCAPDDEQVDLRSYFRSLGKELLEMHKVLLESPTLVTFSPAQWQQHTALFSELLRRVLLEGRDSSGSLIRRAGLLGMRLAAILTIFRKWEDYRYAKEYCCTDADFRTAMDIVRTLVEHSLLLSTSLPDTNQPPVSMHRFHRLDEILSSLSKEFTYTDFVQSVQNTGLSESTGKRLLQKALKLQYVVKEENGYRKKRKPSSGRGYK</sequence>
<dbReference type="RefSeq" id="WP_083595486.1">
    <property type="nucleotide sequence ID" value="NZ_FQZN01000040.1"/>
</dbReference>
<name>A0A1M6KRL2_9BACE</name>
<reference evidence="3" key="1">
    <citation type="submission" date="2016-11" db="EMBL/GenBank/DDBJ databases">
        <authorList>
            <person name="Varghese N."/>
            <person name="Submissions S."/>
        </authorList>
    </citation>
    <scope>NUCLEOTIDE SEQUENCE [LARGE SCALE GENOMIC DNA]</scope>
    <source>
        <strain evidence="3">DSM 26884</strain>
    </source>
</reference>
<organism evidence="2 3">
    <name type="scientific">Bacteroides stercorirosoris</name>
    <dbReference type="NCBI Taxonomy" id="871324"/>
    <lineage>
        <taxon>Bacteria</taxon>
        <taxon>Pseudomonadati</taxon>
        <taxon>Bacteroidota</taxon>
        <taxon>Bacteroidia</taxon>
        <taxon>Bacteroidales</taxon>
        <taxon>Bacteroidaceae</taxon>
        <taxon>Bacteroides</taxon>
    </lineage>
</organism>
<gene>
    <name evidence="2" type="ORF">SAMN05444350_14024</name>
</gene>
<keyword evidence="3" id="KW-1185">Reference proteome</keyword>
<evidence type="ECO:0000259" key="1">
    <source>
        <dbReference type="Pfam" id="PF08800"/>
    </source>
</evidence>
<feature type="domain" description="BT4734-like N-terminal" evidence="1">
    <location>
        <begin position="69"/>
        <end position="189"/>
    </location>
</feature>
<dbReference type="Proteomes" id="UP000184192">
    <property type="component" value="Unassembled WGS sequence"/>
</dbReference>
<accession>A0A1M6KRL2</accession>
<dbReference type="AlphaFoldDB" id="A0A1M6KRL2"/>
<dbReference type="InterPro" id="IPR025048">
    <property type="entry name" value="DUF3987"/>
</dbReference>
<dbReference type="GeneID" id="92714399"/>